<comment type="caution">
    <text evidence="1">The sequence shown here is derived from an EMBL/GenBank/DDBJ whole genome shotgun (WGS) entry which is preliminary data.</text>
</comment>
<dbReference type="AlphaFoldDB" id="A0A853IZN7"/>
<keyword evidence="2" id="KW-1185">Reference proteome</keyword>
<name>A0A853IZN7_9BURK</name>
<proteinExistence type="predicted"/>
<evidence type="ECO:0008006" key="3">
    <source>
        <dbReference type="Google" id="ProtNLM"/>
    </source>
</evidence>
<dbReference type="Proteomes" id="UP000589716">
    <property type="component" value="Unassembled WGS sequence"/>
</dbReference>
<reference evidence="1 2" key="1">
    <citation type="submission" date="2020-07" db="EMBL/GenBank/DDBJ databases">
        <authorList>
            <person name="Maaloum M."/>
        </authorList>
    </citation>
    <scope>NUCLEOTIDE SEQUENCE [LARGE SCALE GENOMIC DNA]</scope>
    <source>
        <strain evidence="1 2">GCS-AN-3</strain>
    </source>
</reference>
<dbReference type="InterPro" id="IPR056931">
    <property type="entry name" value="D14-like"/>
</dbReference>
<accession>A0A853IZN7</accession>
<dbReference type="Pfam" id="PF24608">
    <property type="entry name" value="PDDEXK_15"/>
    <property type="match status" value="1"/>
</dbReference>
<dbReference type="EMBL" id="JACCKX010000001">
    <property type="protein sequence ID" value="NZA03375.1"/>
    <property type="molecule type" value="Genomic_DNA"/>
</dbReference>
<gene>
    <name evidence="1" type="ORF">H0I39_19665</name>
</gene>
<protein>
    <recommendedName>
        <fullName evidence="3">Holliday junction resolvase</fullName>
    </recommendedName>
</protein>
<organism evidence="1 2">
    <name type="scientific">Ottowia beijingensis</name>
    <dbReference type="NCBI Taxonomy" id="1207057"/>
    <lineage>
        <taxon>Bacteria</taxon>
        <taxon>Pseudomonadati</taxon>
        <taxon>Pseudomonadota</taxon>
        <taxon>Betaproteobacteria</taxon>
        <taxon>Burkholderiales</taxon>
        <taxon>Comamonadaceae</taxon>
        <taxon>Ottowia</taxon>
    </lineage>
</organism>
<evidence type="ECO:0000313" key="2">
    <source>
        <dbReference type="Proteomes" id="UP000589716"/>
    </source>
</evidence>
<sequence length="140" mass="15643">MGAMSRTKGKVGEREIAALLAELTGCDVRRRVRQHDGDSDLEGLPGWCVEVKRHARASRALIAGWWAQAAAQAERHGGIPLLLFRQDRDAWRAVWPLSVNLTMQTAAMWRGYEWTAEGSPKAWAAVFRETLTTTNQETTP</sequence>
<evidence type="ECO:0000313" key="1">
    <source>
        <dbReference type="EMBL" id="NZA03375.1"/>
    </source>
</evidence>
<dbReference type="RefSeq" id="WP_180551605.1">
    <property type="nucleotide sequence ID" value="NZ_JACCKX010000001.1"/>
</dbReference>